<dbReference type="Proteomes" id="UP000256900">
    <property type="component" value="Unassembled WGS sequence"/>
</dbReference>
<evidence type="ECO:0000313" key="8">
    <source>
        <dbReference type="Proteomes" id="UP000256900"/>
    </source>
</evidence>
<sequence>MSLDTFAGSNLRARTLPEVDAAVTSGVKALLDVQRDDGHFVFELEADATITAEYILFRHQIGEPPSPEVEAKVGNYLRRKQADNGGWPLFHGGPLDVSASVKAYFALKMIGDSIDAPHMKRAREAILAHGGAAQSNVFTRGMLAQYGIVPRRAVPVVPVELMLLPEWFPFHIWKISYWARTVLVPLSVLTSLRATARNPRNIRLDELFIEPPEKVRRWARAKHQRFPWTVLFDWIDKLLRFAEPYFPQGPRKRAVDKAVAFVTERINGTDGLGAIWPAIVNSVLVYDLLGYPKDDPNVVSARAAIEKLGVFKEDEIYFQPCLSPVWDTALSLHTLMEAGGAEVAKPIGKALDWLKPLQVLDIAGDWAAIRPKTRPGGWAFQYANAYYPDLDDTAAVVLAMDRARSNSLAPAGAYDESIARGLEWIEGMQSKNGGFGAFDADNTYYYLNYIPFADHGALLDPPTADVSARCVSMMAQLGQTRENNPQFARAVDYLLKEQEADGSWFGRWGVNYIYGTWSVLSALNAAGIDHSDPAFKKAVAWLKRIQNGDGGWGEDCASYKLEYTGYEKAPSTASQTAWALLGLMAAGEVDEPAVARGIRYLLAAQEGGGSWQEENFTGTGFPRVFYLRYHGYAKFFPLWAVARFRNLKRANHNTVLAGI</sequence>
<dbReference type="InterPro" id="IPR002365">
    <property type="entry name" value="Terpene_synthase_CS"/>
</dbReference>
<dbReference type="GO" id="GO:0016104">
    <property type="term" value="P:triterpenoid biosynthetic process"/>
    <property type="evidence" value="ECO:0007669"/>
    <property type="project" value="InterPro"/>
</dbReference>
<dbReference type="Gene3D" id="1.50.10.20">
    <property type="match status" value="2"/>
</dbReference>
<gene>
    <name evidence="7" type="ORF">DES32_1107</name>
</gene>
<dbReference type="AlphaFoldDB" id="A0A3D9YXJ3"/>
<dbReference type="SUPFAM" id="SSF48239">
    <property type="entry name" value="Terpenoid cyclases/Protein prenyltransferases"/>
    <property type="match status" value="2"/>
</dbReference>
<dbReference type="GO" id="GO:0005811">
    <property type="term" value="C:lipid droplet"/>
    <property type="evidence" value="ECO:0007669"/>
    <property type="project" value="InterPro"/>
</dbReference>
<evidence type="ECO:0000313" key="7">
    <source>
        <dbReference type="EMBL" id="REF87484.1"/>
    </source>
</evidence>
<dbReference type="PANTHER" id="PTHR11764">
    <property type="entry name" value="TERPENE CYCLASE/MUTASE FAMILY MEMBER"/>
    <property type="match status" value="1"/>
</dbReference>
<proteinExistence type="inferred from homology"/>
<keyword evidence="8" id="KW-1185">Reference proteome</keyword>
<dbReference type="UniPathway" id="UPA00337"/>
<dbReference type="NCBIfam" id="TIGR01507">
    <property type="entry name" value="hopene_cyclase"/>
    <property type="match status" value="1"/>
</dbReference>
<evidence type="ECO:0000259" key="5">
    <source>
        <dbReference type="Pfam" id="PF13243"/>
    </source>
</evidence>
<keyword evidence="4" id="KW-0413">Isomerase</keyword>
<keyword evidence="3" id="KW-0677">Repeat</keyword>
<organism evidence="7 8">
    <name type="scientific">Methylovirgula ligni</name>
    <dbReference type="NCBI Taxonomy" id="569860"/>
    <lineage>
        <taxon>Bacteria</taxon>
        <taxon>Pseudomonadati</taxon>
        <taxon>Pseudomonadota</taxon>
        <taxon>Alphaproteobacteria</taxon>
        <taxon>Hyphomicrobiales</taxon>
        <taxon>Beijerinckiaceae</taxon>
        <taxon>Methylovirgula</taxon>
    </lineage>
</organism>
<comment type="caution">
    <text evidence="7">The sequence shown here is derived from an EMBL/GenBank/DDBJ whole genome shotgun (WGS) entry which is preliminary data.</text>
</comment>
<evidence type="ECO:0000256" key="1">
    <source>
        <dbReference type="ARBA" id="ARBA00004999"/>
    </source>
</evidence>
<dbReference type="NCBIfam" id="TIGR01787">
    <property type="entry name" value="squalene_cyclas"/>
    <property type="match status" value="1"/>
</dbReference>
<evidence type="ECO:0000256" key="2">
    <source>
        <dbReference type="ARBA" id="ARBA00009755"/>
    </source>
</evidence>
<dbReference type="SFLD" id="SFLDG01016">
    <property type="entry name" value="Prenyltransferase_Like_2"/>
    <property type="match status" value="1"/>
</dbReference>
<dbReference type="Pfam" id="PF13243">
    <property type="entry name" value="SQHop_cyclase_C"/>
    <property type="match status" value="1"/>
</dbReference>
<dbReference type="RefSeq" id="WP_115835682.1">
    <property type="nucleotide sequence ID" value="NZ_CP025086.1"/>
</dbReference>
<comment type="pathway">
    <text evidence="1">Secondary metabolite biosynthesis; hopanoid biosynthesis.</text>
</comment>
<evidence type="ECO:0000259" key="6">
    <source>
        <dbReference type="Pfam" id="PF13249"/>
    </source>
</evidence>
<dbReference type="OrthoDB" id="9758578at2"/>
<feature type="domain" description="Squalene cyclase N-terminal" evidence="6">
    <location>
        <begin position="26"/>
        <end position="313"/>
    </location>
</feature>
<dbReference type="PROSITE" id="PS01074">
    <property type="entry name" value="TERPENE_SYNTHASES"/>
    <property type="match status" value="1"/>
</dbReference>
<evidence type="ECO:0000256" key="4">
    <source>
        <dbReference type="ARBA" id="ARBA00023235"/>
    </source>
</evidence>
<dbReference type="EMBL" id="QUMO01000002">
    <property type="protein sequence ID" value="REF87484.1"/>
    <property type="molecule type" value="Genomic_DNA"/>
</dbReference>
<dbReference type="CDD" id="cd02892">
    <property type="entry name" value="SQCY_1"/>
    <property type="match status" value="1"/>
</dbReference>
<evidence type="ECO:0000256" key="3">
    <source>
        <dbReference type="ARBA" id="ARBA00022737"/>
    </source>
</evidence>
<dbReference type="InterPro" id="IPR018333">
    <property type="entry name" value="Squalene_cyclase"/>
</dbReference>
<dbReference type="InterPro" id="IPR008930">
    <property type="entry name" value="Terpenoid_cyclase/PrenylTrfase"/>
</dbReference>
<accession>A0A3D9YXJ3</accession>
<dbReference type="InterPro" id="IPR032696">
    <property type="entry name" value="SQ_cyclase_C"/>
</dbReference>
<feature type="domain" description="Squalene cyclase C-terminal" evidence="5">
    <location>
        <begin position="322"/>
        <end position="646"/>
    </location>
</feature>
<reference evidence="7 8" key="1">
    <citation type="submission" date="2018-08" db="EMBL/GenBank/DDBJ databases">
        <title>Genomic Encyclopedia of Type Strains, Phase IV (KMG-IV): sequencing the most valuable type-strain genomes for metagenomic binning, comparative biology and taxonomic classification.</title>
        <authorList>
            <person name="Goeker M."/>
        </authorList>
    </citation>
    <scope>NUCLEOTIDE SEQUENCE [LARGE SCALE GENOMIC DNA]</scope>
    <source>
        <strain evidence="7 8">BW863</strain>
    </source>
</reference>
<comment type="similarity">
    <text evidence="2">Belongs to the terpene cyclase/mutase family.</text>
</comment>
<dbReference type="GO" id="GO:0016866">
    <property type="term" value="F:intramolecular transferase activity"/>
    <property type="evidence" value="ECO:0007669"/>
    <property type="project" value="InterPro"/>
</dbReference>
<name>A0A3D9YXJ3_9HYPH</name>
<dbReference type="PANTHER" id="PTHR11764:SF20">
    <property type="entry name" value="LANOSTEROL SYNTHASE"/>
    <property type="match status" value="1"/>
</dbReference>
<dbReference type="InterPro" id="IPR032697">
    <property type="entry name" value="SQ_cyclase_N"/>
</dbReference>
<dbReference type="Pfam" id="PF13249">
    <property type="entry name" value="SQHop_cyclase_N"/>
    <property type="match status" value="1"/>
</dbReference>
<protein>
    <submittedName>
        <fullName evidence="7">Squalene-hopene/tetraprenyl-beta-curcumene cyclase</fullName>
    </submittedName>
</protein>
<dbReference type="InterPro" id="IPR006400">
    <property type="entry name" value="Hopene-cyclase"/>
</dbReference>